<keyword evidence="2" id="KW-0012">Acyltransferase</keyword>
<protein>
    <recommendedName>
        <fullName evidence="3">N-acetyltransferase domain-containing protein</fullName>
    </recommendedName>
</protein>
<feature type="non-terminal residue" evidence="4">
    <location>
        <position position="152"/>
    </location>
</feature>
<feature type="domain" description="N-acetyltransferase" evidence="3">
    <location>
        <begin position="16"/>
        <end position="152"/>
    </location>
</feature>
<sequence length="152" mass="16765">MDIAEMGQVSISMHKVRLVWAKPEDIPTLAGFLGELFKLEEDFEPDLERQATALETILSNPAHATVYVIKVDGETAGMVALHLSISTAEGGWCGRIEDVYLKSEFRRKGIGMRVMDELYGVAAARGLTRLTLVADRDNAPALAFYRSCGFDE</sequence>
<dbReference type="CDD" id="cd04301">
    <property type="entry name" value="NAT_SF"/>
    <property type="match status" value="1"/>
</dbReference>
<keyword evidence="1" id="KW-0808">Transferase</keyword>
<dbReference type="SUPFAM" id="SSF55729">
    <property type="entry name" value="Acyl-CoA N-acyltransferases (Nat)"/>
    <property type="match status" value="1"/>
</dbReference>
<proteinExistence type="predicted"/>
<evidence type="ECO:0000259" key="3">
    <source>
        <dbReference type="PROSITE" id="PS51186"/>
    </source>
</evidence>
<dbReference type="Proteomes" id="UP000178086">
    <property type="component" value="Unassembled WGS sequence"/>
</dbReference>
<evidence type="ECO:0000313" key="5">
    <source>
        <dbReference type="Proteomes" id="UP000178086"/>
    </source>
</evidence>
<dbReference type="PANTHER" id="PTHR43877:SF2">
    <property type="entry name" value="AMINOALKYLPHOSPHONATE N-ACETYLTRANSFERASE-RELATED"/>
    <property type="match status" value="1"/>
</dbReference>
<comment type="caution">
    <text evidence="4">The sequence shown here is derived from an EMBL/GenBank/DDBJ whole genome shotgun (WGS) entry which is preliminary data.</text>
</comment>
<dbReference type="AlphaFoldDB" id="A0A1F2UIB1"/>
<organism evidence="4 5">
    <name type="scientific">Candidatus Aquicultor primus</name>
    <dbReference type="NCBI Taxonomy" id="1797195"/>
    <lineage>
        <taxon>Bacteria</taxon>
        <taxon>Bacillati</taxon>
        <taxon>Actinomycetota</taxon>
        <taxon>Candidatus Aquicultoria</taxon>
        <taxon>Candidatus Aquicultorales</taxon>
        <taxon>Candidatus Aquicultoraceae</taxon>
        <taxon>Candidatus Aquicultor</taxon>
    </lineage>
</organism>
<reference evidence="4 5" key="1">
    <citation type="journal article" date="2016" name="Nat. Commun.">
        <title>Thousands of microbial genomes shed light on interconnected biogeochemical processes in an aquifer system.</title>
        <authorList>
            <person name="Anantharaman K."/>
            <person name="Brown C.T."/>
            <person name="Hug L.A."/>
            <person name="Sharon I."/>
            <person name="Castelle C.J."/>
            <person name="Probst A.J."/>
            <person name="Thomas B.C."/>
            <person name="Singh A."/>
            <person name="Wilkins M.J."/>
            <person name="Karaoz U."/>
            <person name="Brodie E.L."/>
            <person name="Williams K.H."/>
            <person name="Hubbard S.S."/>
            <person name="Banfield J.F."/>
        </authorList>
    </citation>
    <scope>NUCLEOTIDE SEQUENCE [LARGE SCALE GENOMIC DNA]</scope>
</reference>
<dbReference type="Pfam" id="PF00583">
    <property type="entry name" value="Acetyltransf_1"/>
    <property type="match status" value="1"/>
</dbReference>
<dbReference type="InterPro" id="IPR050832">
    <property type="entry name" value="Bact_Acetyltransf"/>
</dbReference>
<dbReference type="PANTHER" id="PTHR43877">
    <property type="entry name" value="AMINOALKYLPHOSPHONATE N-ACETYLTRANSFERASE-RELATED-RELATED"/>
    <property type="match status" value="1"/>
</dbReference>
<evidence type="ECO:0000313" key="4">
    <source>
        <dbReference type="EMBL" id="OFW32752.1"/>
    </source>
</evidence>
<dbReference type="InterPro" id="IPR016181">
    <property type="entry name" value="Acyl_CoA_acyltransferase"/>
</dbReference>
<dbReference type="PROSITE" id="PS51186">
    <property type="entry name" value="GNAT"/>
    <property type="match status" value="1"/>
</dbReference>
<evidence type="ECO:0000256" key="2">
    <source>
        <dbReference type="ARBA" id="ARBA00023315"/>
    </source>
</evidence>
<dbReference type="Gene3D" id="3.40.630.30">
    <property type="match status" value="1"/>
</dbReference>
<dbReference type="GO" id="GO:0016747">
    <property type="term" value="F:acyltransferase activity, transferring groups other than amino-acyl groups"/>
    <property type="evidence" value="ECO:0007669"/>
    <property type="project" value="InterPro"/>
</dbReference>
<evidence type="ECO:0000256" key="1">
    <source>
        <dbReference type="ARBA" id="ARBA00022679"/>
    </source>
</evidence>
<dbReference type="InterPro" id="IPR000182">
    <property type="entry name" value="GNAT_dom"/>
</dbReference>
<accession>A0A1F2UIB1</accession>
<dbReference type="EMBL" id="MELI01000086">
    <property type="protein sequence ID" value="OFW32752.1"/>
    <property type="molecule type" value="Genomic_DNA"/>
</dbReference>
<gene>
    <name evidence="4" type="ORF">A2074_04315</name>
</gene>
<name>A0A1F2UIB1_9ACTN</name>